<keyword evidence="2" id="KW-1185">Reference proteome</keyword>
<name>A0ABY6USQ8_BIOOC</name>
<sequence>MDGQGLRIVVVMRAGCMHGIQEEGQEEQNLMRSAVSWDGAAVETWQGRQSKAERAMERESCLLCAHPVEEIGRYDPGTGTSNGQQYWQPVIDWTVREVGIMDGAGVVPVRRGCHVVPIGVSTLQGKSYTLQLFQRDLARPGSHRFILLSRRSDRRALSLPREVISTLMHSISGLRTSIQPSPPFPRGSTNSHCWNPRRRVLVPPGSVLPVTHPSEFMPWIPWSGV</sequence>
<dbReference type="Proteomes" id="UP000766486">
    <property type="component" value="Unassembled WGS sequence"/>
</dbReference>
<dbReference type="EMBL" id="CABFNS010000860">
    <property type="protein sequence ID" value="VUC33263.1"/>
    <property type="molecule type" value="Genomic_DNA"/>
</dbReference>
<organism evidence="1 2">
    <name type="scientific">Bionectria ochroleuca</name>
    <name type="common">Gliocladium roseum</name>
    <dbReference type="NCBI Taxonomy" id="29856"/>
    <lineage>
        <taxon>Eukaryota</taxon>
        <taxon>Fungi</taxon>
        <taxon>Dikarya</taxon>
        <taxon>Ascomycota</taxon>
        <taxon>Pezizomycotina</taxon>
        <taxon>Sordariomycetes</taxon>
        <taxon>Hypocreomycetidae</taxon>
        <taxon>Hypocreales</taxon>
        <taxon>Bionectriaceae</taxon>
        <taxon>Clonostachys</taxon>
    </lineage>
</organism>
<proteinExistence type="predicted"/>
<evidence type="ECO:0000313" key="1">
    <source>
        <dbReference type="EMBL" id="VUC33263.1"/>
    </source>
</evidence>
<evidence type="ECO:0000313" key="2">
    <source>
        <dbReference type="Proteomes" id="UP000766486"/>
    </source>
</evidence>
<gene>
    <name evidence="1" type="ORF">CLO192961_LOCUS345003</name>
</gene>
<accession>A0ABY6USQ8</accession>
<reference evidence="1 2" key="1">
    <citation type="submission" date="2019-06" db="EMBL/GenBank/DDBJ databases">
        <authorList>
            <person name="Broberg M."/>
        </authorList>
    </citation>
    <scope>NUCLEOTIDE SEQUENCE [LARGE SCALE GENOMIC DNA]</scope>
</reference>
<protein>
    <submittedName>
        <fullName evidence="1">Uncharacterized protein</fullName>
    </submittedName>
</protein>
<comment type="caution">
    <text evidence="1">The sequence shown here is derived from an EMBL/GenBank/DDBJ whole genome shotgun (WGS) entry which is preliminary data.</text>
</comment>